<gene>
    <name evidence="1" type="ORF">OE88DRAFT_1648692</name>
</gene>
<dbReference type="Proteomes" id="UP000305948">
    <property type="component" value="Unassembled WGS sequence"/>
</dbReference>
<sequence length="877" mass="98242">MPCNAVARFSKSSYQRHIPPLEVNANGNWTMLPAQAHREIVPRIEPRPRTPKSTNTVIVWFYIASPLNAESRARVYSLGGIPSPPPQLVFSMASTRQEPYEVTVHSDPADDISLSDLPVGAALLGDEYVSISTASESVASHDPPGLGRTIGSAVSYLGHRLESSMNFGPPEHRRHRLTLMFDNAQYAQRFSQPTGIRCGGQCFEIRPCSVSTASNIPGIGRTLDQLVSILSRQISHMFSLAGNCLGLGPSGVMRRRFGNMGEGLYCICCGYGGLDLHPVLGGSPSEGLFSTDMLRWIYSAVCASCFPAYVEGLSKDGRLCRQLVKSLKRNNITSVQQALTYIATFMSLHPNFHVTFAELGLSLTLDDLHRRFARYRNSDFLLGRVHRMLQFVNEDKVVCRAAQIHETRAQLLTGFETTTCPECLSKLTGGFISVYTQLFPLTIDMNVGSLAAMHVMLAITRLPHNVITELSSTTFCLCTGPAVMQELAAMRCFADGLVHVARSSEETGQERTAVNPEIFLLVQWSCDLVLSPYFQWYAIYRRKHWGKHREVELMLRRGCIRGLCTEVREILPRCGFCGEILSKLQEAVHNFQQIMLKRVLMAAEYQAFDHLLRDISEFPPPHITEMQSARVAEFLDNVGTLTPPVSPSRVHYTLHVRYFRAGEAGLTFARGDNDEGLQRSEEAHFGEILIELCEIPCDHLLIHSNDGDNADRIRRVLSKAVVCIVKSYYCYQSTSNVPVWRDAESPIFWLPLSDYEPLNPALSPIFADLERKQCILSTADGRYFTVDKIALDENVALLQDLNFDFHLLGLCSMQAEKTMYKYHRRYLDILDYIDEQPVAVHARRKHIPCGVAANSPRPDNVVLIPCKKYKSANARLL</sequence>
<name>A0A5C3MLM1_9AGAM</name>
<protein>
    <submittedName>
        <fullName evidence="1">Uncharacterized protein</fullName>
    </submittedName>
</protein>
<dbReference type="EMBL" id="ML213531">
    <property type="protein sequence ID" value="TFK46299.1"/>
    <property type="molecule type" value="Genomic_DNA"/>
</dbReference>
<accession>A0A5C3MLM1</accession>
<organism evidence="1 2">
    <name type="scientific">Heliocybe sulcata</name>
    <dbReference type="NCBI Taxonomy" id="5364"/>
    <lineage>
        <taxon>Eukaryota</taxon>
        <taxon>Fungi</taxon>
        <taxon>Dikarya</taxon>
        <taxon>Basidiomycota</taxon>
        <taxon>Agaricomycotina</taxon>
        <taxon>Agaricomycetes</taxon>
        <taxon>Gloeophyllales</taxon>
        <taxon>Gloeophyllaceae</taxon>
        <taxon>Heliocybe</taxon>
    </lineage>
</organism>
<reference evidence="1 2" key="1">
    <citation type="journal article" date="2019" name="Nat. Ecol. Evol.">
        <title>Megaphylogeny resolves global patterns of mushroom evolution.</title>
        <authorList>
            <person name="Varga T."/>
            <person name="Krizsan K."/>
            <person name="Foldi C."/>
            <person name="Dima B."/>
            <person name="Sanchez-Garcia M."/>
            <person name="Sanchez-Ramirez S."/>
            <person name="Szollosi G.J."/>
            <person name="Szarkandi J.G."/>
            <person name="Papp V."/>
            <person name="Albert L."/>
            <person name="Andreopoulos W."/>
            <person name="Angelini C."/>
            <person name="Antonin V."/>
            <person name="Barry K.W."/>
            <person name="Bougher N.L."/>
            <person name="Buchanan P."/>
            <person name="Buyck B."/>
            <person name="Bense V."/>
            <person name="Catcheside P."/>
            <person name="Chovatia M."/>
            <person name="Cooper J."/>
            <person name="Damon W."/>
            <person name="Desjardin D."/>
            <person name="Finy P."/>
            <person name="Geml J."/>
            <person name="Haridas S."/>
            <person name="Hughes K."/>
            <person name="Justo A."/>
            <person name="Karasinski D."/>
            <person name="Kautmanova I."/>
            <person name="Kiss B."/>
            <person name="Kocsube S."/>
            <person name="Kotiranta H."/>
            <person name="LaButti K.M."/>
            <person name="Lechner B.E."/>
            <person name="Liimatainen K."/>
            <person name="Lipzen A."/>
            <person name="Lukacs Z."/>
            <person name="Mihaltcheva S."/>
            <person name="Morgado L.N."/>
            <person name="Niskanen T."/>
            <person name="Noordeloos M.E."/>
            <person name="Ohm R.A."/>
            <person name="Ortiz-Santana B."/>
            <person name="Ovrebo C."/>
            <person name="Racz N."/>
            <person name="Riley R."/>
            <person name="Savchenko A."/>
            <person name="Shiryaev A."/>
            <person name="Soop K."/>
            <person name="Spirin V."/>
            <person name="Szebenyi C."/>
            <person name="Tomsovsky M."/>
            <person name="Tulloss R.E."/>
            <person name="Uehling J."/>
            <person name="Grigoriev I.V."/>
            <person name="Vagvolgyi C."/>
            <person name="Papp T."/>
            <person name="Martin F.M."/>
            <person name="Miettinen O."/>
            <person name="Hibbett D.S."/>
            <person name="Nagy L.G."/>
        </authorList>
    </citation>
    <scope>NUCLEOTIDE SEQUENCE [LARGE SCALE GENOMIC DNA]</scope>
    <source>
        <strain evidence="1 2">OMC1185</strain>
    </source>
</reference>
<proteinExistence type="predicted"/>
<keyword evidence="2" id="KW-1185">Reference proteome</keyword>
<evidence type="ECO:0000313" key="2">
    <source>
        <dbReference type="Proteomes" id="UP000305948"/>
    </source>
</evidence>
<dbReference type="AlphaFoldDB" id="A0A5C3MLM1"/>
<evidence type="ECO:0000313" key="1">
    <source>
        <dbReference type="EMBL" id="TFK46299.1"/>
    </source>
</evidence>